<dbReference type="InterPro" id="IPR042176">
    <property type="entry name" value="Pantoate_ligase_C"/>
</dbReference>
<sequence length="40" mass="4359">DRPARLFVAAWLDGVRLIDNLPVQPRQAAQAPGPRPVEPA</sequence>
<accession>A0A2M8IV45</accession>
<evidence type="ECO:0000313" key="2">
    <source>
        <dbReference type="Proteomes" id="UP000231553"/>
    </source>
</evidence>
<dbReference type="GO" id="GO:0016874">
    <property type="term" value="F:ligase activity"/>
    <property type="evidence" value="ECO:0007669"/>
    <property type="project" value="UniProtKB-KW"/>
</dbReference>
<organism evidence="1 2">
    <name type="scientific">Pseudooceanicola lipolyticus</name>
    <dbReference type="NCBI Taxonomy" id="2029104"/>
    <lineage>
        <taxon>Bacteria</taxon>
        <taxon>Pseudomonadati</taxon>
        <taxon>Pseudomonadota</taxon>
        <taxon>Alphaproteobacteria</taxon>
        <taxon>Rhodobacterales</taxon>
        <taxon>Paracoccaceae</taxon>
        <taxon>Pseudooceanicola</taxon>
    </lineage>
</organism>
<dbReference type="Proteomes" id="UP000231553">
    <property type="component" value="Unassembled WGS sequence"/>
</dbReference>
<keyword evidence="1" id="KW-0436">Ligase</keyword>
<feature type="non-terminal residue" evidence="1">
    <location>
        <position position="1"/>
    </location>
</feature>
<dbReference type="AlphaFoldDB" id="A0A2M8IV45"/>
<name>A0A2M8IV45_9RHOB</name>
<dbReference type="Gene3D" id="3.30.1300.10">
    <property type="entry name" value="Pantoate-beta-alanine ligase, C-terminal domain"/>
    <property type="match status" value="1"/>
</dbReference>
<proteinExistence type="predicted"/>
<keyword evidence="2" id="KW-1185">Reference proteome</keyword>
<dbReference type="EMBL" id="PGTB01000187">
    <property type="protein sequence ID" value="PJE34407.1"/>
    <property type="molecule type" value="Genomic_DNA"/>
</dbReference>
<evidence type="ECO:0000313" key="1">
    <source>
        <dbReference type="EMBL" id="PJE34407.1"/>
    </source>
</evidence>
<reference evidence="1 2" key="1">
    <citation type="journal article" date="2018" name="Int. J. Syst. Evol. Microbiol.">
        <title>Pseudooceanicola lipolyticus sp. nov., a marine alphaproteobacterium, reclassification of Oceanicola flagellatus as Pseudooceanicola flagellatus comb. nov. and emended description of the genus Pseudooceanicola.</title>
        <authorList>
            <person name="Huang M.-M."/>
            <person name="Guo L.-L."/>
            <person name="Wu Y.-H."/>
            <person name="Lai Q.-L."/>
            <person name="Shao Z.-Z."/>
            <person name="Wang C.-S."/>
            <person name="Wu M."/>
            <person name="Xu X.-W."/>
        </authorList>
    </citation>
    <scope>NUCLEOTIDE SEQUENCE [LARGE SCALE GENOMIC DNA]</scope>
    <source>
        <strain evidence="1 2">157</strain>
    </source>
</reference>
<protein>
    <submittedName>
        <fullName evidence="1">Pantoate--beta-alanine ligase</fullName>
    </submittedName>
</protein>
<comment type="caution">
    <text evidence="1">The sequence shown here is derived from an EMBL/GenBank/DDBJ whole genome shotgun (WGS) entry which is preliminary data.</text>
</comment>
<gene>
    <name evidence="1" type="ORF">CVM52_22480</name>
</gene>